<gene>
    <name evidence="2" type="ORF">SDC9_58356</name>
</gene>
<dbReference type="InterPro" id="IPR001509">
    <property type="entry name" value="Epimerase_deHydtase"/>
</dbReference>
<accession>A0A644X770</accession>
<dbReference type="EMBL" id="VSSQ01001909">
    <property type="protein sequence ID" value="MPM12005.1"/>
    <property type="molecule type" value="Genomic_DNA"/>
</dbReference>
<dbReference type="InterPro" id="IPR051783">
    <property type="entry name" value="NAD(P)-dependent_oxidoreduct"/>
</dbReference>
<dbReference type="Gene3D" id="3.40.50.720">
    <property type="entry name" value="NAD(P)-binding Rossmann-like Domain"/>
    <property type="match status" value="1"/>
</dbReference>
<evidence type="ECO:0000313" key="2">
    <source>
        <dbReference type="EMBL" id="MPM12005.1"/>
    </source>
</evidence>
<dbReference type="Pfam" id="PF01370">
    <property type="entry name" value="Epimerase"/>
    <property type="match status" value="1"/>
</dbReference>
<reference evidence="2" key="1">
    <citation type="submission" date="2019-08" db="EMBL/GenBank/DDBJ databases">
        <authorList>
            <person name="Kucharzyk K."/>
            <person name="Murdoch R.W."/>
            <person name="Higgins S."/>
            <person name="Loffler F."/>
        </authorList>
    </citation>
    <scope>NUCLEOTIDE SEQUENCE</scope>
</reference>
<proteinExistence type="predicted"/>
<sequence length="337" mass="37381">MKILMIGGTGLLGSAGARELIQRGHEVRSIALPPLPEGALLPPEMKLTLGNVNDMTDDELKEQFKGVEGFVFAAGVDERIEGPTPIYDFFKKYNIVPLERLLRIAKASGVKHAVIAGSYFSYFAKIHPEMELTKWHPYIRSRIDQENMAFSFADDSFSVAILELPYIFGAQKGRKPVWVFLVEMLLGMKGAALYPRGGTTMVTVRQVGEAIAGGIERTKGGVAYPIGWFNLTWKQLLAIIYKYMGSPNKRIITIPDWMFGLTAKKIDRDRKKEGKEGGLLMEKFVAMQTSELFIDKSLGCEPLGVTPDDIDKAIGESVALSMEVIEQKAKVIDMKGE</sequence>
<dbReference type="GO" id="GO:0005737">
    <property type="term" value="C:cytoplasm"/>
    <property type="evidence" value="ECO:0007669"/>
    <property type="project" value="TreeGrafter"/>
</dbReference>
<dbReference type="InterPro" id="IPR036291">
    <property type="entry name" value="NAD(P)-bd_dom_sf"/>
</dbReference>
<dbReference type="PANTHER" id="PTHR48079">
    <property type="entry name" value="PROTEIN YEEZ"/>
    <property type="match status" value="1"/>
</dbReference>
<dbReference type="SUPFAM" id="SSF51735">
    <property type="entry name" value="NAD(P)-binding Rossmann-fold domains"/>
    <property type="match status" value="1"/>
</dbReference>
<feature type="domain" description="NAD-dependent epimerase/dehydratase" evidence="1">
    <location>
        <begin position="3"/>
        <end position="173"/>
    </location>
</feature>
<name>A0A644X770_9ZZZZ</name>
<dbReference type="AlphaFoldDB" id="A0A644X770"/>
<protein>
    <recommendedName>
        <fullName evidence="1">NAD-dependent epimerase/dehydratase domain-containing protein</fullName>
    </recommendedName>
</protein>
<evidence type="ECO:0000259" key="1">
    <source>
        <dbReference type="Pfam" id="PF01370"/>
    </source>
</evidence>
<dbReference type="GO" id="GO:0004029">
    <property type="term" value="F:aldehyde dehydrogenase (NAD+) activity"/>
    <property type="evidence" value="ECO:0007669"/>
    <property type="project" value="TreeGrafter"/>
</dbReference>
<organism evidence="2">
    <name type="scientific">bioreactor metagenome</name>
    <dbReference type="NCBI Taxonomy" id="1076179"/>
    <lineage>
        <taxon>unclassified sequences</taxon>
        <taxon>metagenomes</taxon>
        <taxon>ecological metagenomes</taxon>
    </lineage>
</organism>
<dbReference type="PANTHER" id="PTHR48079:SF6">
    <property type="entry name" value="NAD(P)-BINDING DOMAIN-CONTAINING PROTEIN-RELATED"/>
    <property type="match status" value="1"/>
</dbReference>
<comment type="caution">
    <text evidence="2">The sequence shown here is derived from an EMBL/GenBank/DDBJ whole genome shotgun (WGS) entry which is preliminary data.</text>
</comment>